<evidence type="ECO:0000256" key="6">
    <source>
        <dbReference type="PIRSR" id="PIRSR615500-1"/>
    </source>
</evidence>
<keyword evidence="12" id="KW-1185">Reference proteome</keyword>
<protein>
    <submittedName>
        <fullName evidence="11">Peptidase S8/S53 domain-containing protein</fullName>
    </submittedName>
</protein>
<dbReference type="PROSITE" id="PS00136">
    <property type="entry name" value="SUBTILASE_ASP"/>
    <property type="match status" value="1"/>
</dbReference>
<dbReference type="PANTHER" id="PTHR43806">
    <property type="entry name" value="PEPTIDASE S8"/>
    <property type="match status" value="1"/>
</dbReference>
<dbReference type="PRINTS" id="PR00723">
    <property type="entry name" value="SUBTILISIN"/>
</dbReference>
<feature type="domain" description="Peptidase S8/S53" evidence="9">
    <location>
        <begin position="98"/>
        <end position="507"/>
    </location>
</feature>
<dbReference type="GO" id="GO:0005615">
    <property type="term" value="C:extracellular space"/>
    <property type="evidence" value="ECO:0007669"/>
    <property type="project" value="TreeGrafter"/>
</dbReference>
<keyword evidence="4 7" id="KW-0378">Hydrolase</keyword>
<sequence length="884" mass="96137">MQNHLTKHNVPYTNMKLLDAAPALFTGLSLSLHSSKQEKLLRSASFVKEIYSVFKIARPIFATAPRVYDSLVDGPADVFGVHAQAGISKLHDAGFKCRNIKIAVIDSGFDCQHPAFGGGFGEGFRVQSGYDFVGDDYNGDNGYQPKNDPCASCAFHGTHVLGVLAAGKNDLGFLGVCPEANISAYRVFGCKEGTTDELIATGLLRAFQDGADIISLSVGSPRGWERGSFASVVASRIAKKRPIIVSAGNSGEEGMFYTTSPATGRNVLSVGSVQSSSLVSYYFTTTSQPAKKLYYYANLGMPPGKFPVFTFYKFGNGTDDACNKLPVKFPNLSKFVVVIRRSEIPTCKLPNQVDNLLEKGATQIIWSNNDSVEQYAPFEITKGVAIGMVTQNVGKFLLRESNKDPSGFKITIQEDLPASQVLSSDAGKVSPFSIYGPMFDLSTPQPAVLGVGGNVLSTYPVSQGSYAVASGTSVSAPQVAGIAALIMDVRGKNISASEIRSRIVSSANPISNYSGSSILESACHQGAGLVNAWCAATSNTIVSAYSLSLNDSSNFQGNQQITIQNNANQTILYQMEHLPAGTALTFTDNLNLPNPWPVPLTNQSCEVSFSVKKFSLGAGESKRVRVIFYPPKGLDEKNVPVYSGFIYFKADTDCESHTVSYYGVGAVLNQRKTFDYGFGYKEDYQLPALLSLKTSLPAEEEQTFTMVEQDIPAIEYRLAFGTPLLLFHLVPGDSIIENRTSNESALYQKNNALLQQSQESPRSFAPFPGKLSDQYKGIKLIESLSSYDLLPKFLPRHTQTESGLMNFNGTLFDLSSDNYLISPSRRITSGRYKILVRSLHNSGNPAKDEDYEDWLSPAFKIIANPSKYKNLTQSELENSIFKQL</sequence>
<dbReference type="InterPro" id="IPR010435">
    <property type="entry name" value="C5a/SBT2-like_Fn3"/>
</dbReference>
<reference evidence="11" key="1">
    <citation type="submission" date="2022-06" db="EMBL/GenBank/DDBJ databases">
        <authorList>
            <consortium name="SYNGENTA / RWTH Aachen University"/>
        </authorList>
    </citation>
    <scope>NUCLEOTIDE SEQUENCE</scope>
</reference>
<dbReference type="SUPFAM" id="SSF52743">
    <property type="entry name" value="Subtilisin-like"/>
    <property type="match status" value="1"/>
</dbReference>
<feature type="domain" description="C5a peptidase/Subtilisin-like protease SBT2-like Fn3-like" evidence="10">
    <location>
        <begin position="548"/>
        <end position="656"/>
    </location>
</feature>
<dbReference type="GO" id="GO:0004252">
    <property type="term" value="F:serine-type endopeptidase activity"/>
    <property type="evidence" value="ECO:0007669"/>
    <property type="project" value="UniProtKB-UniRule"/>
</dbReference>
<evidence type="ECO:0000313" key="11">
    <source>
        <dbReference type="EMBL" id="CAH7671260.1"/>
    </source>
</evidence>
<proteinExistence type="inferred from homology"/>
<dbReference type="InterPro" id="IPR023827">
    <property type="entry name" value="Peptidase_S8_Asp-AS"/>
</dbReference>
<dbReference type="Gene3D" id="3.40.50.200">
    <property type="entry name" value="Peptidase S8/S53 domain"/>
    <property type="match status" value="2"/>
</dbReference>
<dbReference type="InterPro" id="IPR000209">
    <property type="entry name" value="Peptidase_S8/S53_dom"/>
</dbReference>
<dbReference type="PROSITE" id="PS00138">
    <property type="entry name" value="SUBTILASE_SER"/>
    <property type="match status" value="1"/>
</dbReference>
<dbReference type="CDD" id="cd07489">
    <property type="entry name" value="Peptidases_S8_5"/>
    <property type="match status" value="1"/>
</dbReference>
<evidence type="ECO:0000256" key="1">
    <source>
        <dbReference type="ARBA" id="ARBA00011073"/>
    </source>
</evidence>
<evidence type="ECO:0000256" key="4">
    <source>
        <dbReference type="ARBA" id="ARBA00022801"/>
    </source>
</evidence>
<feature type="active site" description="Charge relay system" evidence="6 7">
    <location>
        <position position="156"/>
    </location>
</feature>
<dbReference type="GO" id="GO:0016020">
    <property type="term" value="C:membrane"/>
    <property type="evidence" value="ECO:0007669"/>
    <property type="project" value="InterPro"/>
</dbReference>
<keyword evidence="5 7" id="KW-0720">Serine protease</keyword>
<evidence type="ECO:0000256" key="7">
    <source>
        <dbReference type="PROSITE-ProRule" id="PRU01240"/>
    </source>
</evidence>
<gene>
    <name evidence="11" type="ORF">PPACK8108_LOCUS6025</name>
</gene>
<keyword evidence="2 7" id="KW-0645">Protease</keyword>
<dbReference type="GO" id="GO:0006508">
    <property type="term" value="P:proteolysis"/>
    <property type="evidence" value="ECO:0007669"/>
    <property type="project" value="UniProtKB-KW"/>
</dbReference>
<accession>A0AAV0AQ24</accession>
<organism evidence="11 12">
    <name type="scientific">Phakopsora pachyrhizi</name>
    <name type="common">Asian soybean rust disease fungus</name>
    <dbReference type="NCBI Taxonomy" id="170000"/>
    <lineage>
        <taxon>Eukaryota</taxon>
        <taxon>Fungi</taxon>
        <taxon>Dikarya</taxon>
        <taxon>Basidiomycota</taxon>
        <taxon>Pucciniomycotina</taxon>
        <taxon>Pucciniomycetes</taxon>
        <taxon>Pucciniales</taxon>
        <taxon>Phakopsoraceae</taxon>
        <taxon>Phakopsora</taxon>
    </lineage>
</organism>
<dbReference type="AlphaFoldDB" id="A0AAV0AQ24"/>
<evidence type="ECO:0000259" key="9">
    <source>
        <dbReference type="Pfam" id="PF00082"/>
    </source>
</evidence>
<dbReference type="Pfam" id="PF06280">
    <property type="entry name" value="fn3_5"/>
    <property type="match status" value="1"/>
</dbReference>
<name>A0AAV0AQ24_PHAPC</name>
<dbReference type="EMBL" id="CALTRL010001155">
    <property type="protein sequence ID" value="CAH7671260.1"/>
    <property type="molecule type" value="Genomic_DNA"/>
</dbReference>
<feature type="active site" description="Charge relay system" evidence="6 7">
    <location>
        <position position="473"/>
    </location>
</feature>
<evidence type="ECO:0000259" key="10">
    <source>
        <dbReference type="Pfam" id="PF06280"/>
    </source>
</evidence>
<evidence type="ECO:0000256" key="3">
    <source>
        <dbReference type="ARBA" id="ARBA00022729"/>
    </source>
</evidence>
<evidence type="ECO:0000256" key="5">
    <source>
        <dbReference type="ARBA" id="ARBA00022825"/>
    </source>
</evidence>
<dbReference type="PANTHER" id="PTHR43806:SF66">
    <property type="entry name" value="SERIN ENDOPEPTIDASE"/>
    <property type="match status" value="1"/>
</dbReference>
<dbReference type="InterPro" id="IPR050131">
    <property type="entry name" value="Peptidase_S8_subtilisin-like"/>
</dbReference>
<evidence type="ECO:0000256" key="2">
    <source>
        <dbReference type="ARBA" id="ARBA00022670"/>
    </source>
</evidence>
<dbReference type="InterPro" id="IPR015500">
    <property type="entry name" value="Peptidase_S8_subtilisin-rel"/>
</dbReference>
<dbReference type="PROSITE" id="PS51892">
    <property type="entry name" value="SUBTILASE"/>
    <property type="match status" value="1"/>
</dbReference>
<dbReference type="InterPro" id="IPR034187">
    <property type="entry name" value="Peptidases_S8_5"/>
</dbReference>
<keyword evidence="3" id="KW-0732">Signal</keyword>
<comment type="caution">
    <text evidence="11">The sequence shown here is derived from an EMBL/GenBank/DDBJ whole genome shotgun (WGS) entry which is preliminary data.</text>
</comment>
<evidence type="ECO:0000313" key="12">
    <source>
        <dbReference type="Proteomes" id="UP001153365"/>
    </source>
</evidence>
<evidence type="ECO:0000256" key="8">
    <source>
        <dbReference type="RuleBase" id="RU003355"/>
    </source>
</evidence>
<comment type="similarity">
    <text evidence="1 7 8">Belongs to the peptidase S8 family.</text>
</comment>
<dbReference type="InterPro" id="IPR036852">
    <property type="entry name" value="Peptidase_S8/S53_dom_sf"/>
</dbReference>
<feature type="active site" description="Charge relay system" evidence="6 7">
    <location>
        <position position="106"/>
    </location>
</feature>
<dbReference type="InterPro" id="IPR023828">
    <property type="entry name" value="Peptidase_S8_Ser-AS"/>
</dbReference>
<dbReference type="Pfam" id="PF00082">
    <property type="entry name" value="Peptidase_S8"/>
    <property type="match status" value="1"/>
</dbReference>
<dbReference type="Proteomes" id="UP001153365">
    <property type="component" value="Unassembled WGS sequence"/>
</dbReference>